<protein>
    <submittedName>
        <fullName evidence="2">Uncharacterized protein LOC111363700</fullName>
    </submittedName>
</protein>
<dbReference type="OrthoDB" id="9974378at2759"/>
<dbReference type="Pfam" id="PF13896">
    <property type="entry name" value="Glyco_transf_49"/>
    <property type="match status" value="1"/>
</dbReference>
<dbReference type="GeneID" id="111363700"/>
<feature type="non-terminal residue" evidence="2">
    <location>
        <position position="1"/>
    </location>
</feature>
<dbReference type="AlphaFoldDB" id="A0A9J7EV71"/>
<organism evidence="1 2">
    <name type="scientific">Spodoptera litura</name>
    <name type="common">Asian cotton leafworm</name>
    <dbReference type="NCBI Taxonomy" id="69820"/>
    <lineage>
        <taxon>Eukaryota</taxon>
        <taxon>Metazoa</taxon>
        <taxon>Ecdysozoa</taxon>
        <taxon>Arthropoda</taxon>
        <taxon>Hexapoda</taxon>
        <taxon>Insecta</taxon>
        <taxon>Pterygota</taxon>
        <taxon>Neoptera</taxon>
        <taxon>Endopterygota</taxon>
        <taxon>Lepidoptera</taxon>
        <taxon>Glossata</taxon>
        <taxon>Ditrysia</taxon>
        <taxon>Noctuoidea</taxon>
        <taxon>Noctuidae</taxon>
        <taxon>Amphipyrinae</taxon>
        <taxon>Spodoptera</taxon>
    </lineage>
</organism>
<gene>
    <name evidence="2" type="primary">LOC111363700</name>
</gene>
<dbReference type="PANTHER" id="PTHR47412:SF1">
    <property type="entry name" value="FI01434P-RELATED"/>
    <property type="match status" value="1"/>
</dbReference>
<evidence type="ECO:0000313" key="1">
    <source>
        <dbReference type="Proteomes" id="UP000301870"/>
    </source>
</evidence>
<proteinExistence type="predicted"/>
<sequence length="100" mass="12112">PMLIAKREYPYNRWEPLYFGTNKEPWYSESLCWEGFQDKMTQMLEMCLQKYRLVILDGGFLSHAAVPRSKKHRKRDEVTNTVKYVKIINYLKKKYDDRQG</sequence>
<dbReference type="Proteomes" id="UP000301870">
    <property type="component" value="Unplaced"/>
</dbReference>
<feature type="non-terminal residue" evidence="2">
    <location>
        <position position="100"/>
    </location>
</feature>
<accession>A0A9J7EV71</accession>
<reference evidence="2" key="1">
    <citation type="submission" date="2025-08" db="UniProtKB">
        <authorList>
            <consortium name="RefSeq"/>
        </authorList>
    </citation>
    <scope>IDENTIFICATION</scope>
    <source>
        <strain evidence="2">Ishihara</strain>
        <tissue evidence="2">Whole body</tissue>
    </source>
</reference>
<dbReference type="KEGG" id="sliu:111363700"/>
<dbReference type="PANTHER" id="PTHR47412">
    <property type="entry name" value="FI01434P-RELATED"/>
    <property type="match status" value="1"/>
</dbReference>
<name>A0A9J7EV71_SPOLT</name>
<dbReference type="RefSeq" id="XP_022836319.1">
    <property type="nucleotide sequence ID" value="XM_022980551.1"/>
</dbReference>
<evidence type="ECO:0000313" key="2">
    <source>
        <dbReference type="RefSeq" id="XP_022836319.1"/>
    </source>
</evidence>
<keyword evidence="1" id="KW-1185">Reference proteome</keyword>